<accession>A0ABY4T0B2</accession>
<sequence length="162" mass="17502">MSPFKRLALPGLVMAMGAISPASYGSCWESGAGPTAIYRNPTVAAEFKGAAAVITGRVTAARNISEPDDPEGYAWTIYSVQVLETFKGPPQQTIQLLSENTTARFPMDTGKTYLLFLTRSSMIEMAGKERLPANFVDNCGNSAVEEDAQPLIKKVRHLSNSQ</sequence>
<dbReference type="Gene3D" id="2.40.50.120">
    <property type="match status" value="1"/>
</dbReference>
<evidence type="ECO:0000256" key="1">
    <source>
        <dbReference type="SAM" id="SignalP"/>
    </source>
</evidence>
<protein>
    <submittedName>
        <fullName evidence="2">Uncharacterized protein</fullName>
    </submittedName>
</protein>
<keyword evidence="1" id="KW-0732">Signal</keyword>
<reference evidence="2" key="1">
    <citation type="submission" date="2020-10" db="EMBL/GenBank/DDBJ databases">
        <title>Whole-genome sequence of Luteibacter sp. EIF3.</title>
        <authorList>
            <person name="Friedrich I."/>
            <person name="Hertel R."/>
            <person name="Daniel R."/>
        </authorList>
    </citation>
    <scope>NUCLEOTIDE SEQUENCE</scope>
    <source>
        <strain evidence="2">EIF3</strain>
    </source>
</reference>
<organism evidence="2 3">
    <name type="scientific">Luteibacter flocculans</name>
    <dbReference type="NCBI Taxonomy" id="2780091"/>
    <lineage>
        <taxon>Bacteria</taxon>
        <taxon>Pseudomonadati</taxon>
        <taxon>Pseudomonadota</taxon>
        <taxon>Gammaproteobacteria</taxon>
        <taxon>Lysobacterales</taxon>
        <taxon>Rhodanobacteraceae</taxon>
        <taxon>Luteibacter</taxon>
    </lineage>
</organism>
<dbReference type="Proteomes" id="UP001056681">
    <property type="component" value="Chromosome"/>
</dbReference>
<evidence type="ECO:0000313" key="3">
    <source>
        <dbReference type="Proteomes" id="UP001056681"/>
    </source>
</evidence>
<evidence type="ECO:0000313" key="2">
    <source>
        <dbReference type="EMBL" id="URL58398.1"/>
    </source>
</evidence>
<dbReference type="InterPro" id="IPR008993">
    <property type="entry name" value="TIMP-like_OB-fold"/>
</dbReference>
<feature type="signal peptide" evidence="1">
    <location>
        <begin position="1"/>
        <end position="24"/>
    </location>
</feature>
<feature type="chain" id="PRO_5046761232" evidence="1">
    <location>
        <begin position="25"/>
        <end position="162"/>
    </location>
</feature>
<dbReference type="RefSeq" id="WP_250339105.1">
    <property type="nucleotide sequence ID" value="NZ_CP063231.1"/>
</dbReference>
<keyword evidence="3" id="KW-1185">Reference proteome</keyword>
<proteinExistence type="predicted"/>
<dbReference type="EMBL" id="CP063231">
    <property type="protein sequence ID" value="URL58398.1"/>
    <property type="molecule type" value="Genomic_DNA"/>
</dbReference>
<name>A0ABY4T0B2_9GAMM</name>
<gene>
    <name evidence="2" type="ORF">IM816_17710</name>
</gene>